<proteinExistence type="predicted"/>
<dbReference type="RefSeq" id="WP_346759856.1">
    <property type="nucleotide sequence ID" value="NZ_JAUJEB010000005.1"/>
</dbReference>
<comment type="caution">
    <text evidence="1">The sequence shown here is derived from an EMBL/GenBank/DDBJ whole genome shotgun (WGS) entry which is preliminary data.</text>
</comment>
<sequence>MKIPVPENLGLINLPPKVELAIFLIKSELKNAKFINDLNDKEIDTHAGYLDFSGLILAMMGFGNDLTDEFMEWYFACQTRLLENVNPENDKELLEQAFNFYLDLLAKKRQSEVN</sequence>
<evidence type="ECO:0000313" key="1">
    <source>
        <dbReference type="EMBL" id="MDN5214517.1"/>
    </source>
</evidence>
<reference evidence="1" key="1">
    <citation type="submission" date="2023-06" db="EMBL/GenBank/DDBJ databases">
        <title>Genomic of Agaribacillus aureum.</title>
        <authorList>
            <person name="Wang G."/>
        </authorList>
    </citation>
    <scope>NUCLEOTIDE SEQUENCE</scope>
    <source>
        <strain evidence="1">BMA12</strain>
    </source>
</reference>
<name>A0ABT8LC47_9BACT</name>
<dbReference type="EMBL" id="JAUJEB010000005">
    <property type="protein sequence ID" value="MDN5214517.1"/>
    <property type="molecule type" value="Genomic_DNA"/>
</dbReference>
<keyword evidence="2" id="KW-1185">Reference proteome</keyword>
<gene>
    <name evidence="1" type="ORF">QQ020_20720</name>
</gene>
<dbReference type="Proteomes" id="UP001172083">
    <property type="component" value="Unassembled WGS sequence"/>
</dbReference>
<accession>A0ABT8LC47</accession>
<protein>
    <submittedName>
        <fullName evidence="1">Uncharacterized protein</fullName>
    </submittedName>
</protein>
<organism evidence="1 2">
    <name type="scientific">Agaribacillus aureus</name>
    <dbReference type="NCBI Taxonomy" id="3051825"/>
    <lineage>
        <taxon>Bacteria</taxon>
        <taxon>Pseudomonadati</taxon>
        <taxon>Bacteroidota</taxon>
        <taxon>Cytophagia</taxon>
        <taxon>Cytophagales</taxon>
        <taxon>Splendidivirgaceae</taxon>
        <taxon>Agaribacillus</taxon>
    </lineage>
</organism>
<evidence type="ECO:0000313" key="2">
    <source>
        <dbReference type="Proteomes" id="UP001172083"/>
    </source>
</evidence>